<keyword evidence="4" id="KW-1185">Reference proteome</keyword>
<keyword evidence="2" id="KW-0472">Membrane</keyword>
<dbReference type="Proteomes" id="UP000077202">
    <property type="component" value="Unassembled WGS sequence"/>
</dbReference>
<keyword evidence="2" id="KW-1133">Transmembrane helix</keyword>
<proteinExistence type="predicted"/>
<feature type="transmembrane region" description="Helical" evidence="2">
    <location>
        <begin position="483"/>
        <end position="504"/>
    </location>
</feature>
<dbReference type="AlphaFoldDB" id="A0A176W0Y9"/>
<feature type="compositionally biased region" description="Basic and acidic residues" evidence="1">
    <location>
        <begin position="396"/>
        <end position="422"/>
    </location>
</feature>
<feature type="compositionally biased region" description="Polar residues" evidence="1">
    <location>
        <begin position="383"/>
        <end position="393"/>
    </location>
</feature>
<evidence type="ECO:0000313" key="3">
    <source>
        <dbReference type="EMBL" id="OAE26135.1"/>
    </source>
</evidence>
<dbReference type="EMBL" id="LVLJ01002250">
    <property type="protein sequence ID" value="OAE26135.1"/>
    <property type="molecule type" value="Genomic_DNA"/>
</dbReference>
<name>A0A176W0Y9_MARPO</name>
<evidence type="ECO:0000256" key="2">
    <source>
        <dbReference type="SAM" id="Phobius"/>
    </source>
</evidence>
<evidence type="ECO:0000256" key="1">
    <source>
        <dbReference type="SAM" id="MobiDB-lite"/>
    </source>
</evidence>
<feature type="transmembrane region" description="Helical" evidence="2">
    <location>
        <begin position="352"/>
        <end position="371"/>
    </location>
</feature>
<evidence type="ECO:0000313" key="4">
    <source>
        <dbReference type="Proteomes" id="UP000077202"/>
    </source>
</evidence>
<keyword evidence="2" id="KW-0812">Transmembrane</keyword>
<gene>
    <name evidence="3" type="ORF">AXG93_1955s1020</name>
</gene>
<protein>
    <submittedName>
        <fullName evidence="3">Uncharacterized protein</fullName>
    </submittedName>
</protein>
<comment type="caution">
    <text evidence="3">The sequence shown here is derived from an EMBL/GenBank/DDBJ whole genome shotgun (WGS) entry which is preliminary data.</text>
</comment>
<accession>A0A176W0Y9</accession>
<organism evidence="3 4">
    <name type="scientific">Marchantia polymorpha subsp. ruderalis</name>
    <dbReference type="NCBI Taxonomy" id="1480154"/>
    <lineage>
        <taxon>Eukaryota</taxon>
        <taxon>Viridiplantae</taxon>
        <taxon>Streptophyta</taxon>
        <taxon>Embryophyta</taxon>
        <taxon>Marchantiophyta</taxon>
        <taxon>Marchantiopsida</taxon>
        <taxon>Marchantiidae</taxon>
        <taxon>Marchantiales</taxon>
        <taxon>Marchantiaceae</taxon>
        <taxon>Marchantia</taxon>
    </lineage>
</organism>
<feature type="region of interest" description="Disordered" evidence="1">
    <location>
        <begin position="177"/>
        <end position="209"/>
    </location>
</feature>
<feature type="compositionally biased region" description="Acidic residues" evidence="1">
    <location>
        <begin position="423"/>
        <end position="438"/>
    </location>
</feature>
<sequence length="520" mass="57325">MRGLLLGCKLPEIASGIIALGSTIMEMIDVESQGVSSLLVKEEIPDGFVTKQVQGAKFLDRRGPFKVRHLRRPVTHLNVGERKRKVHIGMADAPAGPQRATKSVQRRTFWTNETLECLKRLHFRVEATMATRTGDGSMGRWRSRPGRKNGRWAIDVVAVGRLYEVRRLRRCIGRGAPPRADEELARGSGASAEAPTSSVFPLSPAPRRNGSLPRGASLFCRERRAYLAVAQQESDRWLETATAGSRWCDRERRAKTNGADKSGRASLICRYRRRKEERRRMPHRTAEIESEAPPALARSAKRGRRVAMVSGQRGRAGPALCREKLARPPRIVEAGRARNGLAWSVLVRPGQVLLLLAAAAFCCASVSLRSARIASHRVAWKQVSEQASKQTGRQAGDARRQAGHERATGASERECNAGTRRDEEEEEEEDEEEEEEEGGGGGGGEGEGGVGGFGICAAEESCVIICLEDNDFRARGVRRKRSVVVVVSESGARVVVVVVVHLFIVSDRLRRLEEDERGIE</sequence>
<feature type="region of interest" description="Disordered" evidence="1">
    <location>
        <begin position="383"/>
        <end position="447"/>
    </location>
</feature>
<reference evidence="3" key="1">
    <citation type="submission" date="2016-03" db="EMBL/GenBank/DDBJ databases">
        <title>Mechanisms controlling the formation of the plant cell surface in tip-growing cells are functionally conserved among land plants.</title>
        <authorList>
            <person name="Honkanen S."/>
            <person name="Jones V.A."/>
            <person name="Morieri G."/>
            <person name="Champion C."/>
            <person name="Hetherington A.J."/>
            <person name="Kelly S."/>
            <person name="Saint-Marcoux D."/>
            <person name="Proust H."/>
            <person name="Prescott H."/>
            <person name="Dolan L."/>
        </authorList>
    </citation>
    <scope>NUCLEOTIDE SEQUENCE [LARGE SCALE GENOMIC DNA]</scope>
    <source>
        <tissue evidence="3">Whole gametophyte</tissue>
    </source>
</reference>